<feature type="transmembrane region" description="Helical" evidence="2">
    <location>
        <begin position="153"/>
        <end position="172"/>
    </location>
</feature>
<evidence type="ECO:0000256" key="2">
    <source>
        <dbReference type="SAM" id="Phobius"/>
    </source>
</evidence>
<accession>A0A387BGU9</accession>
<feature type="domain" description="Transglutaminase-like" evidence="3">
    <location>
        <begin position="535"/>
        <end position="611"/>
    </location>
</feature>
<dbReference type="PANTHER" id="PTHR42736:SF1">
    <property type="entry name" value="PROTEIN-GLUTAMINE GAMMA-GLUTAMYLTRANSFERASE"/>
    <property type="match status" value="1"/>
</dbReference>
<name>A0A387BGU9_9MICO</name>
<dbReference type="Proteomes" id="UP000278886">
    <property type="component" value="Chromosome"/>
</dbReference>
<sequence>MTDASPRTPLSRVIPTVVLVAAGVVVATVSAWPIYQHGAMVQVAVAGGALGIALAVLARMLRWPWFAALGVALLGYLALAVLVAIPGATASLPAALRGLRDALFGIVLGWKQLLTLELPLGDYQTVLVPWLVVVFGGGFAATAFGLRPGRVGLLAPLLVVAMVGFGAAFGAAETGTGLPLPGLDGPTVRVVAIGLVTVLLGVGWLALRRRGERAAALARASGVTTGVDRRTGGRGAILRRGALGAGLLVVASVAGAVVAPAVAGDRVTLREGIDPTIVVTRIPSPLGDYRSWFDTDAFDATLFTVQGAPAGVDRVRLVTMSTFDGTRFQVDTSRAERFQRLADPIRPADAVPVTVEIGDGYTLPWLPIVGRLESAPSFEGSRAGALADALYVAPGGSTAIEVADGAALPLEEGDGYRMWVAPDPGTDRLAATPGGDVRIDPGLFPQLTAWADAAELPRTGEGLLRGVELLRDRGYLSHARADDADAAAWVAGLQARTDYRFEPSFAGHSTARIEDMFRALSDQQRNAGPGAPDELLVAAVGDDEQFAAAAALLARYLGLDSRVVLGVRLADADPMAGVRPCDDGVCTGGNVTAWTEVRDASGSWVPVDVTPQYMRSISRVTLSEVPPEQPTVPDDPQAEVLEPPSATSTDTEDADKPADQDAGVPEGLRRILTAVVTIVVSLALLALPVVAVPIVKATIRRRRRAQSIPEVAIVSAWEELMDVYADVGIGPVAGGTRREIAAAVERPAAGRLAALADVAVFAEHPPQRPSSEDAWAIVDAERSELRGAASPFARIRAALSLESVLHRLGRRAAHPHPTPKGPDE</sequence>
<dbReference type="InterPro" id="IPR052901">
    <property type="entry name" value="Bact_TGase-like"/>
</dbReference>
<dbReference type="KEGG" id="lyd:D7I47_05380"/>
<dbReference type="InterPro" id="IPR038765">
    <property type="entry name" value="Papain-like_cys_pep_sf"/>
</dbReference>
<keyword evidence="2" id="KW-0812">Transmembrane</keyword>
<dbReference type="PANTHER" id="PTHR42736">
    <property type="entry name" value="PROTEIN-GLUTAMINE GAMMA-GLUTAMYLTRANSFERASE"/>
    <property type="match status" value="1"/>
</dbReference>
<dbReference type="Gene3D" id="3.10.620.30">
    <property type="match status" value="1"/>
</dbReference>
<evidence type="ECO:0000256" key="1">
    <source>
        <dbReference type="SAM" id="MobiDB-lite"/>
    </source>
</evidence>
<keyword evidence="2" id="KW-0472">Membrane</keyword>
<dbReference type="SUPFAM" id="SSF54001">
    <property type="entry name" value="Cysteine proteinases"/>
    <property type="match status" value="1"/>
</dbReference>
<keyword evidence="2" id="KW-1133">Transmembrane helix</keyword>
<protein>
    <submittedName>
        <fullName evidence="4">Transglutaminase domain-containing protein</fullName>
    </submittedName>
</protein>
<dbReference type="SMART" id="SM00460">
    <property type="entry name" value="TGc"/>
    <property type="match status" value="1"/>
</dbReference>
<feature type="transmembrane region" description="Helical" evidence="2">
    <location>
        <begin position="187"/>
        <end position="207"/>
    </location>
</feature>
<dbReference type="AlphaFoldDB" id="A0A387BGU9"/>
<organism evidence="4 5">
    <name type="scientific">Protaetiibacter intestinalis</name>
    <dbReference type="NCBI Taxonomy" id="2419774"/>
    <lineage>
        <taxon>Bacteria</taxon>
        <taxon>Bacillati</taxon>
        <taxon>Actinomycetota</taxon>
        <taxon>Actinomycetes</taxon>
        <taxon>Micrococcales</taxon>
        <taxon>Microbacteriaceae</taxon>
        <taxon>Protaetiibacter</taxon>
    </lineage>
</organism>
<feature type="transmembrane region" description="Helical" evidence="2">
    <location>
        <begin position="39"/>
        <end position="58"/>
    </location>
</feature>
<dbReference type="OrthoDB" id="3651060at2"/>
<dbReference type="Pfam" id="PF01841">
    <property type="entry name" value="Transglut_core"/>
    <property type="match status" value="1"/>
</dbReference>
<evidence type="ECO:0000313" key="5">
    <source>
        <dbReference type="Proteomes" id="UP000278886"/>
    </source>
</evidence>
<feature type="transmembrane region" description="Helical" evidence="2">
    <location>
        <begin position="127"/>
        <end position="146"/>
    </location>
</feature>
<evidence type="ECO:0000313" key="4">
    <source>
        <dbReference type="EMBL" id="AYF97740.1"/>
    </source>
</evidence>
<dbReference type="InterPro" id="IPR002931">
    <property type="entry name" value="Transglutaminase-like"/>
</dbReference>
<reference evidence="5" key="1">
    <citation type="submission" date="2018-09" db="EMBL/GenBank/DDBJ databases">
        <title>Genome sequencing of strain 2DFWR-13.</title>
        <authorList>
            <person name="Heo J."/>
            <person name="Kim S.-J."/>
            <person name="Kwon S.-W."/>
        </authorList>
    </citation>
    <scope>NUCLEOTIDE SEQUENCE [LARGE SCALE GENOMIC DNA]</scope>
    <source>
        <strain evidence="5">2DFWR-13</strain>
    </source>
</reference>
<feature type="transmembrane region" description="Helical" evidence="2">
    <location>
        <begin position="671"/>
        <end position="695"/>
    </location>
</feature>
<gene>
    <name evidence="4" type="ORF">D7I47_05380</name>
</gene>
<feature type="region of interest" description="Disordered" evidence="1">
    <location>
        <begin position="620"/>
        <end position="663"/>
    </location>
</feature>
<keyword evidence="5" id="KW-1185">Reference proteome</keyword>
<evidence type="ECO:0000259" key="3">
    <source>
        <dbReference type="SMART" id="SM00460"/>
    </source>
</evidence>
<dbReference type="RefSeq" id="WP_120762089.1">
    <property type="nucleotide sequence ID" value="NZ_CP032630.1"/>
</dbReference>
<proteinExistence type="predicted"/>
<feature type="transmembrane region" description="Helical" evidence="2">
    <location>
        <begin position="242"/>
        <end position="263"/>
    </location>
</feature>
<feature type="transmembrane region" description="Helical" evidence="2">
    <location>
        <begin position="65"/>
        <end position="85"/>
    </location>
</feature>
<dbReference type="EMBL" id="CP032630">
    <property type="protein sequence ID" value="AYF97740.1"/>
    <property type="molecule type" value="Genomic_DNA"/>
</dbReference>
<feature type="transmembrane region" description="Helical" evidence="2">
    <location>
        <begin position="12"/>
        <end position="33"/>
    </location>
</feature>